<accession>A0ABR5AUW9</accession>
<name>A0ABR5AUW9_BACBA</name>
<protein>
    <recommendedName>
        <fullName evidence="3">Ribose 5-phosphate isomerase B</fullName>
    </recommendedName>
</protein>
<sequence>MTANGYFLDEGAKNKSGKKSNYKFSAKIFCEKTKRKSAQRVVWLKKTTSYFPDFFKRKGPKSEQTGWKSA</sequence>
<proteinExistence type="predicted"/>
<gene>
    <name evidence="1" type="ORF">SD77_0767</name>
</gene>
<dbReference type="EMBL" id="JXLP01000010">
    <property type="protein sequence ID" value="KIL78166.1"/>
    <property type="molecule type" value="Genomic_DNA"/>
</dbReference>
<dbReference type="Proteomes" id="UP000031982">
    <property type="component" value="Unassembled WGS sequence"/>
</dbReference>
<evidence type="ECO:0008006" key="3">
    <source>
        <dbReference type="Google" id="ProtNLM"/>
    </source>
</evidence>
<keyword evidence="2" id="KW-1185">Reference proteome</keyword>
<reference evidence="1 2" key="1">
    <citation type="submission" date="2015-01" db="EMBL/GenBank/DDBJ databases">
        <title>Genome Assembly of Bacillus badius MTCC 1458.</title>
        <authorList>
            <person name="Verma A."/>
            <person name="Khatri I."/>
            <person name="Mual P."/>
            <person name="Subramanian S."/>
            <person name="Krishnamurthi S."/>
        </authorList>
    </citation>
    <scope>NUCLEOTIDE SEQUENCE [LARGE SCALE GENOMIC DNA]</scope>
    <source>
        <strain evidence="1 2">MTCC 1458</strain>
    </source>
</reference>
<evidence type="ECO:0000313" key="1">
    <source>
        <dbReference type="EMBL" id="KIL78166.1"/>
    </source>
</evidence>
<evidence type="ECO:0000313" key="2">
    <source>
        <dbReference type="Proteomes" id="UP000031982"/>
    </source>
</evidence>
<comment type="caution">
    <text evidence="1">The sequence shown here is derived from an EMBL/GenBank/DDBJ whole genome shotgun (WGS) entry which is preliminary data.</text>
</comment>
<organism evidence="1 2">
    <name type="scientific">Bacillus badius</name>
    <dbReference type="NCBI Taxonomy" id="1455"/>
    <lineage>
        <taxon>Bacteria</taxon>
        <taxon>Bacillati</taxon>
        <taxon>Bacillota</taxon>
        <taxon>Bacilli</taxon>
        <taxon>Bacillales</taxon>
        <taxon>Bacillaceae</taxon>
        <taxon>Pseudobacillus</taxon>
    </lineage>
</organism>